<proteinExistence type="predicted"/>
<dbReference type="OrthoDB" id="1339093at2"/>
<dbReference type="SUPFAM" id="SSF47413">
    <property type="entry name" value="lambda repressor-like DNA-binding domains"/>
    <property type="match status" value="1"/>
</dbReference>
<dbReference type="AlphaFoldDB" id="A0A0E9M0Y9"/>
<name>A0A0E9M0Y9_9BACT</name>
<dbReference type="Proteomes" id="UP000032900">
    <property type="component" value="Unassembled WGS sequence"/>
</dbReference>
<organism evidence="2 3">
    <name type="scientific">Geofilum rubicundum JCM 15548</name>
    <dbReference type="NCBI Taxonomy" id="1236989"/>
    <lineage>
        <taxon>Bacteria</taxon>
        <taxon>Pseudomonadati</taxon>
        <taxon>Bacteroidota</taxon>
        <taxon>Bacteroidia</taxon>
        <taxon>Marinilabiliales</taxon>
        <taxon>Marinilabiliaceae</taxon>
        <taxon>Geofilum</taxon>
    </lineage>
</organism>
<dbReference type="PROSITE" id="PS50943">
    <property type="entry name" value="HTH_CROC1"/>
    <property type="match status" value="1"/>
</dbReference>
<dbReference type="Gene3D" id="1.10.260.40">
    <property type="entry name" value="lambda repressor-like DNA-binding domains"/>
    <property type="match status" value="1"/>
</dbReference>
<protein>
    <recommendedName>
        <fullName evidence="1">HTH cro/C1-type domain-containing protein</fullName>
    </recommendedName>
</protein>
<dbReference type="GO" id="GO:0003677">
    <property type="term" value="F:DNA binding"/>
    <property type="evidence" value="ECO:0007669"/>
    <property type="project" value="InterPro"/>
</dbReference>
<dbReference type="RefSeq" id="WP_062126696.1">
    <property type="nucleotide sequence ID" value="NZ_BAZW01000036.1"/>
</dbReference>
<comment type="caution">
    <text evidence="2">The sequence shown here is derived from an EMBL/GenBank/DDBJ whole genome shotgun (WGS) entry which is preliminary data.</text>
</comment>
<evidence type="ECO:0000313" key="2">
    <source>
        <dbReference type="EMBL" id="GAO31036.1"/>
    </source>
</evidence>
<feature type="domain" description="HTH cro/C1-type" evidence="1">
    <location>
        <begin position="95"/>
        <end position="149"/>
    </location>
</feature>
<evidence type="ECO:0000259" key="1">
    <source>
        <dbReference type="PROSITE" id="PS50943"/>
    </source>
</evidence>
<dbReference type="EMBL" id="BAZW01000036">
    <property type="protein sequence ID" value="GAO31036.1"/>
    <property type="molecule type" value="Genomic_DNA"/>
</dbReference>
<dbReference type="STRING" id="1236989.JCM15548_13370"/>
<dbReference type="InterPro" id="IPR001387">
    <property type="entry name" value="Cro/C1-type_HTH"/>
</dbReference>
<gene>
    <name evidence="2" type="ORF">JCM15548_13370</name>
</gene>
<keyword evidence="3" id="KW-1185">Reference proteome</keyword>
<sequence>MEKFSIQNIQKIVSLNSELDLEKASSLYLRLRVLAKEDKSYEAVRKHLRKLISDYEEKNWSDENSITDNQIRESDLAEVIVQAENEFYQKRKGLIKAKLKGAGLNQNDLAKILEHRKGYMSELINGLRPFSKEDLVVINRLFKIKFEDLIPAFIQPERASHIKKTLESLSSNKIKLTTKDFDLQKA</sequence>
<dbReference type="InterPro" id="IPR010982">
    <property type="entry name" value="Lambda_DNA-bd_dom_sf"/>
</dbReference>
<evidence type="ECO:0000313" key="3">
    <source>
        <dbReference type="Proteomes" id="UP000032900"/>
    </source>
</evidence>
<accession>A0A0E9M0Y9</accession>
<reference evidence="2 3" key="1">
    <citation type="journal article" date="2015" name="Microbes Environ.">
        <title>Distribution and evolution of nitrogen fixation genes in the phylum bacteroidetes.</title>
        <authorList>
            <person name="Inoue J."/>
            <person name="Oshima K."/>
            <person name="Suda W."/>
            <person name="Sakamoto M."/>
            <person name="Iino T."/>
            <person name="Noda S."/>
            <person name="Hongoh Y."/>
            <person name="Hattori M."/>
            <person name="Ohkuma M."/>
        </authorList>
    </citation>
    <scope>NUCLEOTIDE SEQUENCE [LARGE SCALE GENOMIC DNA]</scope>
    <source>
        <strain evidence="2">JCM 15548</strain>
    </source>
</reference>